<evidence type="ECO:0000313" key="2">
    <source>
        <dbReference type="EMBL" id="QDC43230.1"/>
    </source>
</evidence>
<feature type="domain" description="KTSC" evidence="1">
    <location>
        <begin position="10"/>
        <end position="64"/>
    </location>
</feature>
<evidence type="ECO:0000259" key="1">
    <source>
        <dbReference type="Pfam" id="PF13619"/>
    </source>
</evidence>
<reference evidence="3" key="1">
    <citation type="journal article" date="2019" name="ISME J.">
        <title>Evolution in action: habitat transition from sediment to the pelagial leads to genome streamlining in Methylophilaceae.</title>
        <authorList>
            <person name="Salcher M."/>
            <person name="Schaefle D."/>
            <person name="Kaspar M."/>
            <person name="Neuenschwander S.M."/>
            <person name="Ghai R."/>
        </authorList>
    </citation>
    <scope>NUCLEOTIDE SEQUENCE [LARGE SCALE GENOMIC DNA]</scope>
    <source>
        <strain evidence="3">MMS-M-51</strain>
    </source>
</reference>
<gene>
    <name evidence="2" type="ORF">FIU01_00950</name>
</gene>
<dbReference type="Pfam" id="PF13619">
    <property type="entry name" value="KTSC"/>
    <property type="match status" value="1"/>
</dbReference>
<name>A0A5B8CQ15_9PROT</name>
<sequence length="86" mass="9727">MDMHKCHAGKLRAIGYDAAKRVLRVVLDDGTALEYANVGESLWYKLQHSSAPWSYYRDQIEDVFHGTRVSDKPASSGKNPLDDLFN</sequence>
<keyword evidence="3" id="KW-1185">Reference proteome</keyword>
<dbReference type="Proteomes" id="UP000311008">
    <property type="component" value="Chromosome"/>
</dbReference>
<dbReference type="InterPro" id="IPR025309">
    <property type="entry name" value="KTSC_dom"/>
</dbReference>
<dbReference type="KEGG" id="mmec:FIU01_00950"/>
<protein>
    <submittedName>
        <fullName evidence="2">KTSC domain-containing protein</fullName>
    </submittedName>
</protein>
<dbReference type="RefSeq" id="WP_140002088.1">
    <property type="nucleotide sequence ID" value="NZ_CP040946.1"/>
</dbReference>
<evidence type="ECO:0000313" key="3">
    <source>
        <dbReference type="Proteomes" id="UP000311008"/>
    </source>
</evidence>
<dbReference type="OrthoDB" id="8907571at2"/>
<accession>A0A5B8CQ15</accession>
<dbReference type="AlphaFoldDB" id="A0A5B8CQ15"/>
<dbReference type="EMBL" id="CP040946">
    <property type="protein sequence ID" value="QDC43230.1"/>
    <property type="molecule type" value="Genomic_DNA"/>
</dbReference>
<organism evidence="2 3">
    <name type="scientific">Methylophilus medardicus</name>
    <dbReference type="NCBI Taxonomy" id="2588534"/>
    <lineage>
        <taxon>Bacteria</taxon>
        <taxon>Pseudomonadati</taxon>
        <taxon>Pseudomonadota</taxon>
        <taxon>Betaproteobacteria</taxon>
        <taxon>Nitrosomonadales</taxon>
        <taxon>Methylophilaceae</taxon>
        <taxon>Methylophilus</taxon>
    </lineage>
</organism>
<proteinExistence type="predicted"/>